<gene>
    <name evidence="5" type="ORF">SANBI_001321</name>
</gene>
<feature type="compositionally biased region" description="Polar residues" evidence="1">
    <location>
        <begin position="612"/>
        <end position="626"/>
    </location>
</feature>
<feature type="domain" description="DUF7937" evidence="4">
    <location>
        <begin position="118"/>
        <end position="523"/>
    </location>
</feature>
<keyword evidence="2" id="KW-0472">Membrane</keyword>
<organism evidence="5 6">
    <name type="scientific">Sanguibacter biliveldensis</name>
    <dbReference type="NCBI Taxonomy" id="3030830"/>
    <lineage>
        <taxon>Bacteria</taxon>
        <taxon>Bacillati</taxon>
        <taxon>Actinomycetota</taxon>
        <taxon>Actinomycetes</taxon>
        <taxon>Micrococcales</taxon>
        <taxon>Sanguibacteraceae</taxon>
        <taxon>Sanguibacter</taxon>
    </lineage>
</organism>
<feature type="compositionally biased region" description="Low complexity" evidence="1">
    <location>
        <begin position="22"/>
        <end position="77"/>
    </location>
</feature>
<evidence type="ECO:0000256" key="2">
    <source>
        <dbReference type="SAM" id="Phobius"/>
    </source>
</evidence>
<dbReference type="RefSeq" id="WP_319160115.1">
    <property type="nucleotide sequence ID" value="NZ_CP138359.1"/>
</dbReference>
<feature type="transmembrane region" description="Helical" evidence="2">
    <location>
        <begin position="315"/>
        <end position="333"/>
    </location>
</feature>
<dbReference type="InterPro" id="IPR057697">
    <property type="entry name" value="DUF7937"/>
</dbReference>
<evidence type="ECO:0000259" key="3">
    <source>
        <dbReference type="Pfam" id="PF25591"/>
    </source>
</evidence>
<dbReference type="Pfam" id="PF25591">
    <property type="entry name" value="LRV_2"/>
    <property type="match status" value="1"/>
</dbReference>
<feature type="transmembrane region" description="Helical" evidence="2">
    <location>
        <begin position="353"/>
        <end position="374"/>
    </location>
</feature>
<feature type="region of interest" description="Disordered" evidence="1">
    <location>
        <begin position="536"/>
        <end position="630"/>
    </location>
</feature>
<feature type="region of interest" description="Disordered" evidence="1">
    <location>
        <begin position="642"/>
        <end position="692"/>
    </location>
</feature>
<feature type="transmembrane region" description="Helical" evidence="2">
    <location>
        <begin position="119"/>
        <end position="137"/>
    </location>
</feature>
<feature type="transmembrane region" description="Helical" evidence="2">
    <location>
        <begin position="251"/>
        <end position="275"/>
    </location>
</feature>
<feature type="transmembrane region" description="Helical" evidence="2">
    <location>
        <begin position="499"/>
        <end position="517"/>
    </location>
</feature>
<proteinExistence type="predicted"/>
<dbReference type="AlphaFoldDB" id="A0AAF0Z613"/>
<evidence type="ECO:0000256" key="1">
    <source>
        <dbReference type="SAM" id="MobiDB-lite"/>
    </source>
</evidence>
<name>A0AAF0Z613_9MICO</name>
<feature type="transmembrane region" description="Helical" evidence="2">
    <location>
        <begin position="281"/>
        <end position="303"/>
    </location>
</feature>
<evidence type="ECO:0000313" key="5">
    <source>
        <dbReference type="EMBL" id="WPF83633.1"/>
    </source>
</evidence>
<evidence type="ECO:0000259" key="4">
    <source>
        <dbReference type="Pfam" id="PF25592"/>
    </source>
</evidence>
<dbReference type="Proteomes" id="UP001304340">
    <property type="component" value="Chromosome"/>
</dbReference>
<feature type="domain" description="Leucine rich repeat variant" evidence="3">
    <location>
        <begin position="684"/>
        <end position="743"/>
    </location>
</feature>
<feature type="compositionally biased region" description="Gly residues" evidence="1">
    <location>
        <begin position="78"/>
        <end position="96"/>
    </location>
</feature>
<feature type="transmembrane region" description="Helical" evidence="2">
    <location>
        <begin position="212"/>
        <end position="230"/>
    </location>
</feature>
<feature type="transmembrane region" description="Helical" evidence="2">
    <location>
        <begin position="395"/>
        <end position="418"/>
    </location>
</feature>
<feature type="transmembrane region" description="Helical" evidence="2">
    <location>
        <begin position="430"/>
        <end position="452"/>
    </location>
</feature>
<feature type="transmembrane region" description="Helical" evidence="2">
    <location>
        <begin position="149"/>
        <end position="168"/>
    </location>
</feature>
<keyword evidence="2" id="KW-0812">Transmembrane</keyword>
<sequence length="744" mass="76746">MSHEGQAPTPGGYPHQGPPQNPQASAPQPGQYAPQPGQQGQPGQYAPQPGQQGQPGQYAPQQGQYAPQPGQQGPNGYPQGGYAPGQQGGYAPGQQGGYAPQAPKAPRPNPFTGIPVSDFVRDGVAALLLLVSLALWVTPGAKVGDSFNFVVIIVTVISVLSLAIPYLARGGIFPASWTVHKTRLARQLANAPYVITVVVYVVLDIFKVGDSYGVGTAFGLGLAGALLAAQPRETEMGPEHLDLAAPKTWRLVTLSIAGLAAVTMVISLIMFLVDAGDYDSAIIVTIGIVSWLFLVGFFGWAVYGVLVQRSASWRLFLVALGAALAVIFLFGAGDSSSFIQAQSVHALFPFAPATSLSLQAGLGAIFLPGLAAAVSSPAFRRTVRTEEPSATWIGAAVHALDYLALVAASTVVLSALWIGFPQRESLDVGLGGLITSIILGLVVAAAAVFARLSLASRPANGRNVAFAAAGLAFVLGIVILVISPTVGTGYAEYKIVSEGHLLLAFALPAIVVIALTVPKEIRTYFAQNRPAPRAAGDAAYQWSQPQGGQAPQGQYGTPQGQYGAPQGQYGAPQQGQYGAPTGAYGTPAVQPSYGTPAASEGGYGSAPVAQNPAGQSAWQAPSTTPESEIDQDTHLAGHAPGVSAAAAPQHGATHDEQHAPQPSEQKASEPEHAPAPAAAPSHGYTAQQALDPSTTGLVLSQIVQEAPELRPQVAANPTTYPALLDWLGQLGDPAVDAALRNRQS</sequence>
<feature type="region of interest" description="Disordered" evidence="1">
    <location>
        <begin position="1"/>
        <end position="110"/>
    </location>
</feature>
<feature type="compositionally biased region" description="Low complexity" evidence="1">
    <location>
        <begin position="544"/>
        <end position="586"/>
    </location>
</feature>
<reference evidence="6" key="1">
    <citation type="submission" date="2023-11" db="EMBL/GenBank/DDBJ databases">
        <authorList>
            <person name="Helweg L.P."/>
            <person name="Kiel A."/>
            <person name="Hitz F."/>
            <person name="Ruckert-Reed C."/>
            <person name="Busche T."/>
            <person name="Kaltschmidt B."/>
            <person name="Kaltschmidt C."/>
        </authorList>
    </citation>
    <scope>NUCLEOTIDE SEQUENCE [LARGE SCALE GENOMIC DNA]</scope>
    <source>
        <strain evidence="6">4.1</strain>
    </source>
</reference>
<dbReference type="InterPro" id="IPR057893">
    <property type="entry name" value="LRV_2"/>
</dbReference>
<keyword evidence="6" id="KW-1185">Reference proteome</keyword>
<dbReference type="Pfam" id="PF25592">
    <property type="entry name" value="DUF7937"/>
    <property type="match status" value="1"/>
</dbReference>
<dbReference type="KEGG" id="sbil:SANBI_001321"/>
<accession>A0AAF0Z613</accession>
<protein>
    <submittedName>
        <fullName evidence="5">Uncharacterized protein</fullName>
    </submittedName>
</protein>
<dbReference type="EMBL" id="CP138359">
    <property type="protein sequence ID" value="WPF83633.1"/>
    <property type="molecule type" value="Genomic_DNA"/>
</dbReference>
<feature type="transmembrane region" description="Helical" evidence="2">
    <location>
        <begin position="464"/>
        <end position="487"/>
    </location>
</feature>
<evidence type="ECO:0000313" key="6">
    <source>
        <dbReference type="Proteomes" id="UP001304340"/>
    </source>
</evidence>
<feature type="transmembrane region" description="Helical" evidence="2">
    <location>
        <begin position="188"/>
        <end position="206"/>
    </location>
</feature>
<keyword evidence="2" id="KW-1133">Transmembrane helix</keyword>